<feature type="transmembrane region" description="Helical" evidence="1">
    <location>
        <begin position="131"/>
        <end position="152"/>
    </location>
</feature>
<comment type="caution">
    <text evidence="2">The sequence shown here is derived from an EMBL/GenBank/DDBJ whole genome shotgun (WGS) entry which is preliminary data.</text>
</comment>
<feature type="non-terminal residue" evidence="2">
    <location>
        <position position="1"/>
    </location>
</feature>
<gene>
    <name evidence="2" type="ORF">S03H2_20474</name>
</gene>
<feature type="transmembrane region" description="Helical" evidence="1">
    <location>
        <begin position="164"/>
        <end position="187"/>
    </location>
</feature>
<feature type="transmembrane region" description="Helical" evidence="1">
    <location>
        <begin position="12"/>
        <end position="33"/>
    </location>
</feature>
<evidence type="ECO:0000256" key="1">
    <source>
        <dbReference type="SAM" id="Phobius"/>
    </source>
</evidence>
<dbReference type="EMBL" id="BARU01010796">
    <property type="protein sequence ID" value="GAH37391.1"/>
    <property type="molecule type" value="Genomic_DNA"/>
</dbReference>
<keyword evidence="1" id="KW-0472">Membrane</keyword>
<keyword evidence="1" id="KW-1133">Transmembrane helix</keyword>
<proteinExistence type="predicted"/>
<organism evidence="2">
    <name type="scientific">marine sediment metagenome</name>
    <dbReference type="NCBI Taxonomy" id="412755"/>
    <lineage>
        <taxon>unclassified sequences</taxon>
        <taxon>metagenomes</taxon>
        <taxon>ecological metagenomes</taxon>
    </lineage>
</organism>
<feature type="transmembrane region" description="Helical" evidence="1">
    <location>
        <begin position="99"/>
        <end position="119"/>
    </location>
</feature>
<evidence type="ECO:0000313" key="2">
    <source>
        <dbReference type="EMBL" id="GAH37391.1"/>
    </source>
</evidence>
<accession>X1EVH5</accession>
<feature type="transmembrane region" description="Helical" evidence="1">
    <location>
        <begin position="54"/>
        <end position="79"/>
    </location>
</feature>
<keyword evidence="1" id="KW-0812">Transmembrane</keyword>
<reference evidence="2" key="1">
    <citation type="journal article" date="2014" name="Front. Microbiol.">
        <title>High frequency of phylogenetically diverse reductive dehalogenase-homologous genes in deep subseafloor sedimentary metagenomes.</title>
        <authorList>
            <person name="Kawai M."/>
            <person name="Futagami T."/>
            <person name="Toyoda A."/>
            <person name="Takaki Y."/>
            <person name="Nishi S."/>
            <person name="Hori S."/>
            <person name="Arai W."/>
            <person name="Tsubouchi T."/>
            <person name="Morono Y."/>
            <person name="Uchiyama I."/>
            <person name="Ito T."/>
            <person name="Fujiyama A."/>
            <person name="Inagaki F."/>
            <person name="Takami H."/>
        </authorList>
    </citation>
    <scope>NUCLEOTIDE SEQUENCE</scope>
    <source>
        <strain evidence="2">Expedition CK06-06</strain>
    </source>
</reference>
<dbReference type="AlphaFoldDB" id="X1EVH5"/>
<sequence length="192" mass="20899">QLEDFPATYLTAVLATSIAGALGSIMLSTSITSEMNKNVYDLFLIRPVKRRNIILAKFFAVYLCTIAAVWISIFTGMIIDALRDITVPQFFVDQLLDSVLTVFFALAITCSFGALFGILMKSVAGSALLSLYVGNQASSILTLVLPLISQLMELESGIPFPFDPFILTIIIGTATSIIILMLAIVAFNKKQF</sequence>
<name>X1EVH5_9ZZZZ</name>
<evidence type="ECO:0008006" key="3">
    <source>
        <dbReference type="Google" id="ProtNLM"/>
    </source>
</evidence>
<protein>
    <recommendedName>
        <fullName evidence="3">ABC-2 type transporter domain-containing protein</fullName>
    </recommendedName>
</protein>